<dbReference type="Proteomes" id="UP000036367">
    <property type="component" value="Unassembled WGS sequence"/>
</dbReference>
<name>A0A0J1B625_RHOIS</name>
<dbReference type="AlphaFoldDB" id="A0A0J1B625"/>
<sequence>MYRGLRLATRELAIMTESNLTYLGDRHLSRDTIAVGQSNIASEWEITVIGCDLELLRS</sequence>
<proteinExistence type="predicted"/>
<comment type="caution">
    <text evidence="1">The sequence shown here is derived from an EMBL/GenBank/DDBJ whole genome shotgun (WGS) entry which is preliminary data.</text>
</comment>
<dbReference type="PATRIC" id="fig|595434.4.peg.4995"/>
<dbReference type="EMBL" id="LECT01000044">
    <property type="protein sequence ID" value="KLU02192.1"/>
    <property type="molecule type" value="Genomic_DNA"/>
</dbReference>
<evidence type="ECO:0000313" key="1">
    <source>
        <dbReference type="EMBL" id="KLU02192.1"/>
    </source>
</evidence>
<gene>
    <name evidence="1" type="ORF">RISK_005258</name>
</gene>
<accession>A0A0J1B625</accession>
<organism evidence="1 2">
    <name type="scientific">Rhodopirellula islandica</name>
    <dbReference type="NCBI Taxonomy" id="595434"/>
    <lineage>
        <taxon>Bacteria</taxon>
        <taxon>Pseudomonadati</taxon>
        <taxon>Planctomycetota</taxon>
        <taxon>Planctomycetia</taxon>
        <taxon>Pirellulales</taxon>
        <taxon>Pirellulaceae</taxon>
        <taxon>Rhodopirellula</taxon>
    </lineage>
</organism>
<protein>
    <submittedName>
        <fullName evidence="1">Uncharacterized protein</fullName>
    </submittedName>
</protein>
<keyword evidence="2" id="KW-1185">Reference proteome</keyword>
<reference evidence="1" key="1">
    <citation type="submission" date="2015-05" db="EMBL/GenBank/DDBJ databases">
        <title>Permanent draft genome of Rhodopirellula islandicus K833.</title>
        <authorList>
            <person name="Kizina J."/>
            <person name="Richter M."/>
            <person name="Glockner F.O."/>
            <person name="Harder J."/>
        </authorList>
    </citation>
    <scope>NUCLEOTIDE SEQUENCE [LARGE SCALE GENOMIC DNA]</scope>
    <source>
        <strain evidence="1">K833</strain>
    </source>
</reference>
<evidence type="ECO:0000313" key="2">
    <source>
        <dbReference type="Proteomes" id="UP000036367"/>
    </source>
</evidence>